<dbReference type="InterPro" id="IPR003838">
    <property type="entry name" value="ABC3_permease_C"/>
</dbReference>
<dbReference type="InterPro" id="IPR005891">
    <property type="entry name" value="DevC"/>
</dbReference>
<keyword evidence="4 7" id="KW-0812">Transmembrane</keyword>
<dbReference type="PANTHER" id="PTHR43738:SF1">
    <property type="entry name" value="HEMIN TRANSPORT SYSTEM PERMEASE PROTEIN HRTB-RELATED"/>
    <property type="match status" value="1"/>
</dbReference>
<evidence type="ECO:0000256" key="1">
    <source>
        <dbReference type="ARBA" id="ARBA00004651"/>
    </source>
</evidence>
<evidence type="ECO:0000256" key="2">
    <source>
        <dbReference type="ARBA" id="ARBA00022448"/>
    </source>
</evidence>
<evidence type="ECO:0000256" key="5">
    <source>
        <dbReference type="ARBA" id="ARBA00022989"/>
    </source>
</evidence>
<reference evidence="9 10" key="1">
    <citation type="submission" date="2017-06" db="EMBL/GenBank/DDBJ databases">
        <title>Genome sequencing of cyanobaciteial culture collection at National Institute for Environmental Studies (NIES).</title>
        <authorList>
            <person name="Hirose Y."/>
            <person name="Shimura Y."/>
            <person name="Fujisawa T."/>
            <person name="Nakamura Y."/>
            <person name="Kawachi M."/>
        </authorList>
    </citation>
    <scope>NUCLEOTIDE SEQUENCE [LARGE SCALE GENOMIC DNA]</scope>
    <source>
        <strain evidence="9 10">NIES-267</strain>
    </source>
</reference>
<keyword evidence="2" id="KW-0813">Transport</keyword>
<dbReference type="GO" id="GO:0005886">
    <property type="term" value="C:plasma membrane"/>
    <property type="evidence" value="ECO:0007669"/>
    <property type="project" value="UniProtKB-SubCell"/>
</dbReference>
<evidence type="ECO:0000256" key="7">
    <source>
        <dbReference type="SAM" id="Phobius"/>
    </source>
</evidence>
<accession>A0A1Z4LT27</accession>
<keyword evidence="3" id="KW-1003">Cell membrane</keyword>
<feature type="domain" description="ABC3 transporter permease C-terminal" evidence="8">
    <location>
        <begin position="272"/>
        <end position="379"/>
    </location>
</feature>
<dbReference type="NCBIfam" id="TIGR01185">
    <property type="entry name" value="devC"/>
    <property type="match status" value="1"/>
</dbReference>
<keyword evidence="6 7" id="KW-0472">Membrane</keyword>
<feature type="transmembrane region" description="Helical" evidence="7">
    <location>
        <begin position="358"/>
        <end position="376"/>
    </location>
</feature>
<dbReference type="PIRSF" id="PIRSF031773">
    <property type="entry name" value="DevC"/>
    <property type="match status" value="1"/>
</dbReference>
<protein>
    <submittedName>
        <fullName evidence="9">DevC protein</fullName>
    </submittedName>
</protein>
<organism evidence="9 10">
    <name type="scientific">Calothrix parasitica NIES-267</name>
    <dbReference type="NCBI Taxonomy" id="1973488"/>
    <lineage>
        <taxon>Bacteria</taxon>
        <taxon>Bacillati</taxon>
        <taxon>Cyanobacteriota</taxon>
        <taxon>Cyanophyceae</taxon>
        <taxon>Nostocales</taxon>
        <taxon>Calotrichaceae</taxon>
        <taxon>Calothrix</taxon>
    </lineage>
</organism>
<evidence type="ECO:0000259" key="8">
    <source>
        <dbReference type="Pfam" id="PF02687"/>
    </source>
</evidence>
<evidence type="ECO:0000313" key="10">
    <source>
        <dbReference type="Proteomes" id="UP000218418"/>
    </source>
</evidence>
<sequence>MLPPRYTSIAWFNLTSQKSKLLTTIAGVSFAVLLIFMFQGFQNALFDSQVQLLKLLNGDIVIVSRLKNNMFVPEQFARRRLYQAQAFDGVIAAYPIYMTTGDWKNPVTKKIRSLRVLAFNPQDIVLPLPGILQNLEALKMPRTVLIDEKSRSEVGVREKGITTELSEQQVRIVGTFSMGTDMASGNGNIVMSDQNFLRYFANLKSEDDSRTLTTVDIGLLKIRSDSNLNMLVKVIRQNLPKDISVLTKDEFIEKEIKYWQESTLIGFIFSLLTIMSFIVGAILVYQILYADVVKYWSEYATLKAIGYTNLQLFWIVLQESVILVFFGFIPGFLVSLVLYNLTAQATGLLMQMTDRRAFFVLVATFFMCLIAGGIAVRKVQAADPAEVFG</sequence>
<dbReference type="Pfam" id="PF02687">
    <property type="entry name" value="FtsX"/>
    <property type="match status" value="1"/>
</dbReference>
<evidence type="ECO:0000313" key="9">
    <source>
        <dbReference type="EMBL" id="BAY84393.1"/>
    </source>
</evidence>
<keyword evidence="10" id="KW-1185">Reference proteome</keyword>
<dbReference type="Proteomes" id="UP000218418">
    <property type="component" value="Chromosome"/>
</dbReference>
<evidence type="ECO:0000256" key="6">
    <source>
        <dbReference type="ARBA" id="ARBA00023136"/>
    </source>
</evidence>
<feature type="transmembrane region" description="Helical" evidence="7">
    <location>
        <begin position="264"/>
        <end position="288"/>
    </location>
</feature>
<dbReference type="OrthoDB" id="180999at2"/>
<keyword evidence="5 7" id="KW-1133">Transmembrane helix</keyword>
<comment type="subcellular location">
    <subcellularLocation>
        <location evidence="1">Cell membrane</location>
        <topology evidence="1">Multi-pass membrane protein</topology>
    </subcellularLocation>
</comment>
<proteinExistence type="predicted"/>
<dbReference type="EMBL" id="AP018227">
    <property type="protein sequence ID" value="BAY84393.1"/>
    <property type="molecule type" value="Genomic_DNA"/>
</dbReference>
<dbReference type="PANTHER" id="PTHR43738">
    <property type="entry name" value="ABC TRANSPORTER, MEMBRANE PROTEIN"/>
    <property type="match status" value="1"/>
</dbReference>
<gene>
    <name evidence="9" type="ORF">NIES267_38890</name>
</gene>
<feature type="transmembrane region" description="Helical" evidence="7">
    <location>
        <begin position="312"/>
        <end position="338"/>
    </location>
</feature>
<name>A0A1Z4LT27_9CYAN</name>
<evidence type="ECO:0000256" key="4">
    <source>
        <dbReference type="ARBA" id="ARBA00022692"/>
    </source>
</evidence>
<dbReference type="AlphaFoldDB" id="A0A1Z4LT27"/>
<feature type="transmembrane region" description="Helical" evidence="7">
    <location>
        <begin position="20"/>
        <end position="38"/>
    </location>
</feature>
<dbReference type="InterPro" id="IPR051125">
    <property type="entry name" value="ABC-4/HrtB_transporter"/>
</dbReference>
<evidence type="ECO:0000256" key="3">
    <source>
        <dbReference type="ARBA" id="ARBA00022475"/>
    </source>
</evidence>